<dbReference type="Proteomes" id="UP000295680">
    <property type="component" value="Unassembled WGS sequence"/>
</dbReference>
<dbReference type="EMBL" id="SLWS01000004">
    <property type="protein sequence ID" value="TCO59226.1"/>
    <property type="molecule type" value="Genomic_DNA"/>
</dbReference>
<dbReference type="Gene3D" id="3.40.50.150">
    <property type="entry name" value="Vaccinia Virus protein VP39"/>
    <property type="match status" value="2"/>
</dbReference>
<dbReference type="GO" id="GO:0009007">
    <property type="term" value="F:site-specific DNA-methyltransferase (adenine-specific) activity"/>
    <property type="evidence" value="ECO:0007669"/>
    <property type="project" value="UniProtKB-EC"/>
</dbReference>
<organism evidence="5 6">
    <name type="scientific">Actinocrispum wychmicini</name>
    <dbReference type="NCBI Taxonomy" id="1213861"/>
    <lineage>
        <taxon>Bacteria</taxon>
        <taxon>Bacillati</taxon>
        <taxon>Actinomycetota</taxon>
        <taxon>Actinomycetes</taxon>
        <taxon>Pseudonocardiales</taxon>
        <taxon>Pseudonocardiaceae</taxon>
        <taxon>Actinocrispum</taxon>
    </lineage>
</organism>
<keyword evidence="6" id="KW-1185">Reference proteome</keyword>
<comment type="caution">
    <text evidence="5">The sequence shown here is derived from an EMBL/GenBank/DDBJ whole genome shotgun (WGS) entry which is preliminary data.</text>
</comment>
<gene>
    <name evidence="5" type="ORF">EV192_10467</name>
</gene>
<evidence type="ECO:0000313" key="5">
    <source>
        <dbReference type="EMBL" id="TCO59226.1"/>
    </source>
</evidence>
<evidence type="ECO:0000313" key="6">
    <source>
        <dbReference type="Proteomes" id="UP000295680"/>
    </source>
</evidence>
<sequence>MSMDSLFNVGEYVSAHYLAEVMPKTLKSDRLPAWAKREKAGEPSPRTQLRALRQPFFAARAQLDQGSGPFSPSWRSALDELHCEKVLASLGFDAVTEPMTITVEHSGAEHEVAVLHHERDVVVIACGWATDLDAALDSAGAGRLPQLISLSSGKELATGADLASFLFGTEKPPRYVLILVGAIVILADRHAWSEGRYLAANLDTALGRNDTSLAGELDIIAALFSAEALHSPDSGENPLSSLVDAAQKHAVGVSDDLRTGLQRSVELIANEVLDRIRDANVQPEQLDDVRALARTLTRESLRYLYRILFLLYAEARPELGVLPADYPEYAEGYGMARLGELVTHPLVDEAACTGFHLYESLDLLFSRVNKGYRPRLMGEGSTSADEGIRFEPLNSDLFGPERITLIGVVKHPDWDEDQPEAVPEYIDTRLRNETLHQVLHLLMIVRGKKKERGGFISYAQLGINQLGAVYEGLMSYTGFIAAEELYEVAKGGDPSGGGWMIPAAKADQFQDNVFVTRDDDETGDKRRVRYPAGSFVYRLAGRDRQTSASYYTPESLTKVTVQLALKQRIEENPVPVKANDLLRWRICEPALGSGAFLNEAINQVATEYLRRKKEELDEDIPLEEYDTRLRQVKAYIALHNGYGVDLNETAVELAEVSLWLNVMHPGLAAPWFGLHLRRGNSLIGASRRYYSAEQLPHGDWLRSKDTLPPTDLPFRDGALPDRAVHQFLLPAIGWGAVAGEKEARALAPEAVAQLAAWRKRIHHKPKKGKQTQRLQALARRTEFLWDLVIQRLEISEREISRRIDVWGAEELDHPHEAVDRQEVYDDLHAEGTPYWRLKTLMNTWCALWFWPVHQAGLLNGTASIYPDSRQVAEQTESAELTEPAEAPVPVPFAEQTSLLPLMQESLFGEASEVEARPFKQPRAPKVRRRPVVPLSGLDDWLEFAEALLGTSDLGEGHLYSDITTLRELDELEHDLPSQMGMDNEFLLPQRFPWLSTVEDLAERHGFFHWELDFAHIFKAGGFDLQLGNPPWVRPRWEENTVLAELDPWFKLAENPAASAWRDRKSAVLYEVRAQQFFLSELASQVGLAEYLGSPATYELLVGTQPDLYRAFMIRTWANLGLCGTAGLLHPDTHFGGDKERRLRAEAYARLRVHGDFVNAGNRFFPPPVNRSSHFGLHVYGRSKKIGFSHLSWLFGASVLTDSLAADTKSEDRLVGVRVDGAWDVQAHRSRVINVDREMLSAWARLTGETGIPVEQAKLLYPVSRSEDEAIVTLGGFGCRLADVEPRISRGYDEANAKKDGLIEWWIGQSDDWSDVILKGPQLGVATPFFKQPPNTGTGARPQDLTELPVDAVPGTSYRCIEQPDGAAIAQDRWVDHRALAELLASAQAVEKARFAVAEQYDLLLAEVTDEQIEAHLRELSKRPYTDFYRVAWRRRIADDTDRSLFAALIPPGPAHVHAVHSMALSDNRETALTAGFWAAMPLDYLLRATATKDLQPGAARFMPASSADHVLASGLLLRTLRLNCLTAAYAPLWTELFDIAWPNEQWAATWPGLAPLGKVTGEWGSNTPLRTERERRAALVEVDALVAVWLGLTANHLEAIYRSRYPILSDYEDVTWFDADGRKIAGNWNTFGHGQTKEHYQQLMAYLEDSEPPPTGYRPPFYKADRVAEMQLAHAVFSKRLEESR</sequence>
<evidence type="ECO:0000256" key="3">
    <source>
        <dbReference type="ARBA" id="ARBA00022679"/>
    </source>
</evidence>
<comment type="catalytic activity">
    <reaction evidence="4">
        <text>a 2'-deoxyadenosine in DNA + S-adenosyl-L-methionine = an N(6)-methyl-2'-deoxyadenosine in DNA + S-adenosyl-L-homocysteine + H(+)</text>
        <dbReference type="Rhea" id="RHEA:15197"/>
        <dbReference type="Rhea" id="RHEA-COMP:12418"/>
        <dbReference type="Rhea" id="RHEA-COMP:12419"/>
        <dbReference type="ChEBI" id="CHEBI:15378"/>
        <dbReference type="ChEBI" id="CHEBI:57856"/>
        <dbReference type="ChEBI" id="CHEBI:59789"/>
        <dbReference type="ChEBI" id="CHEBI:90615"/>
        <dbReference type="ChEBI" id="CHEBI:90616"/>
        <dbReference type="EC" id="2.1.1.72"/>
    </reaction>
</comment>
<name>A0A4R2JPX2_9PSEU</name>
<dbReference type="PANTHER" id="PTHR33841:SF1">
    <property type="entry name" value="DNA METHYLTRANSFERASE A"/>
    <property type="match status" value="1"/>
</dbReference>
<accession>A0A4R2JPX2</accession>
<evidence type="ECO:0000256" key="1">
    <source>
        <dbReference type="ARBA" id="ARBA00011900"/>
    </source>
</evidence>
<keyword evidence="3" id="KW-0808">Transferase</keyword>
<keyword evidence="2" id="KW-0489">Methyltransferase</keyword>
<dbReference type="EC" id="2.1.1.72" evidence="1"/>
<dbReference type="SUPFAM" id="SSF53335">
    <property type="entry name" value="S-adenosyl-L-methionine-dependent methyltransferases"/>
    <property type="match status" value="1"/>
</dbReference>
<dbReference type="GO" id="GO:0032259">
    <property type="term" value="P:methylation"/>
    <property type="evidence" value="ECO:0007669"/>
    <property type="project" value="UniProtKB-KW"/>
</dbReference>
<reference evidence="5 6" key="1">
    <citation type="submission" date="2019-03" db="EMBL/GenBank/DDBJ databases">
        <title>Genomic Encyclopedia of Type Strains, Phase IV (KMG-IV): sequencing the most valuable type-strain genomes for metagenomic binning, comparative biology and taxonomic classification.</title>
        <authorList>
            <person name="Goeker M."/>
        </authorList>
    </citation>
    <scope>NUCLEOTIDE SEQUENCE [LARGE SCALE GENOMIC DNA]</scope>
    <source>
        <strain evidence="5 6">DSM 45934</strain>
    </source>
</reference>
<dbReference type="OrthoDB" id="4280289at2"/>
<proteinExistence type="predicted"/>
<evidence type="ECO:0000256" key="4">
    <source>
        <dbReference type="ARBA" id="ARBA00047942"/>
    </source>
</evidence>
<evidence type="ECO:0000256" key="2">
    <source>
        <dbReference type="ARBA" id="ARBA00022603"/>
    </source>
</evidence>
<dbReference type="InterPro" id="IPR050953">
    <property type="entry name" value="N4_N6_ade-DNA_methylase"/>
</dbReference>
<dbReference type="PANTHER" id="PTHR33841">
    <property type="entry name" value="DNA METHYLTRANSFERASE YEEA-RELATED"/>
    <property type="match status" value="1"/>
</dbReference>
<protein>
    <recommendedName>
        <fullName evidence="1">site-specific DNA-methyltransferase (adenine-specific)</fullName>
        <ecNumber evidence="1">2.1.1.72</ecNumber>
    </recommendedName>
</protein>
<dbReference type="InterPro" id="IPR029063">
    <property type="entry name" value="SAM-dependent_MTases_sf"/>
</dbReference>